<accession>A0A250ILF9</accession>
<protein>
    <recommendedName>
        <fullName evidence="1">diguanylate cyclase</fullName>
        <ecNumber evidence="1">2.7.7.65</ecNumber>
    </recommendedName>
</protein>
<dbReference type="NCBIfam" id="TIGR00254">
    <property type="entry name" value="GGDEF"/>
    <property type="match status" value="1"/>
</dbReference>
<dbReference type="GO" id="GO:0052621">
    <property type="term" value="F:diguanylate cyclase activity"/>
    <property type="evidence" value="ECO:0007669"/>
    <property type="project" value="UniProtKB-EC"/>
</dbReference>
<evidence type="ECO:0000313" key="5">
    <source>
        <dbReference type="EMBL" id="ATB32050.1"/>
    </source>
</evidence>
<evidence type="ECO:0000259" key="4">
    <source>
        <dbReference type="PROSITE" id="PS50887"/>
    </source>
</evidence>
<name>A0A250ILF9_9BACT</name>
<organism evidence="5 6">
    <name type="scientific">Melittangium boletus DSM 14713</name>
    <dbReference type="NCBI Taxonomy" id="1294270"/>
    <lineage>
        <taxon>Bacteria</taxon>
        <taxon>Pseudomonadati</taxon>
        <taxon>Myxococcota</taxon>
        <taxon>Myxococcia</taxon>
        <taxon>Myxococcales</taxon>
        <taxon>Cystobacterineae</taxon>
        <taxon>Archangiaceae</taxon>
        <taxon>Melittangium</taxon>
    </lineage>
</organism>
<evidence type="ECO:0000256" key="1">
    <source>
        <dbReference type="ARBA" id="ARBA00012528"/>
    </source>
</evidence>
<feature type="region of interest" description="Disordered" evidence="3">
    <location>
        <begin position="283"/>
        <end position="306"/>
    </location>
</feature>
<comment type="catalytic activity">
    <reaction evidence="2">
        <text>2 GTP = 3',3'-c-di-GMP + 2 diphosphate</text>
        <dbReference type="Rhea" id="RHEA:24898"/>
        <dbReference type="ChEBI" id="CHEBI:33019"/>
        <dbReference type="ChEBI" id="CHEBI:37565"/>
        <dbReference type="ChEBI" id="CHEBI:58805"/>
        <dbReference type="EC" id="2.7.7.65"/>
    </reaction>
</comment>
<dbReference type="GO" id="GO:0005886">
    <property type="term" value="C:plasma membrane"/>
    <property type="evidence" value="ECO:0007669"/>
    <property type="project" value="TreeGrafter"/>
</dbReference>
<sequence>MKITRAIVVEPKAAGRRKLTDGLERAGLTVQATAEWEPASARAQLVVLGPSVEQPARVARGVREQLPQALVLAAQQTPGRAGFADGVLPLPVSARDLQVRLPELVKLRSLGRGTPPRKARIAPSPEPVRGASDGLLDPFTQFYVFSHFKDFVFVEVKRSRRYGLPLALALVAFDALPVQADRELREQLYGGLALAIRRALRDTDFPVQYSADRVLLLLPHTDLAGAHTVSRRVCERVARSSLSFDEQVLRPTVSVGLAALSPGGEGSFSDLVRQAQRSLETARAAGGNRVEMLAETPGLPSEDEPG</sequence>
<evidence type="ECO:0000256" key="2">
    <source>
        <dbReference type="ARBA" id="ARBA00034247"/>
    </source>
</evidence>
<dbReference type="Pfam" id="PF00990">
    <property type="entry name" value="GGDEF"/>
    <property type="match status" value="1"/>
</dbReference>
<dbReference type="InterPro" id="IPR000160">
    <property type="entry name" value="GGDEF_dom"/>
</dbReference>
<evidence type="ECO:0000313" key="6">
    <source>
        <dbReference type="Proteomes" id="UP000217289"/>
    </source>
</evidence>
<feature type="domain" description="GGDEF" evidence="4">
    <location>
        <begin position="164"/>
        <end position="295"/>
    </location>
</feature>
<dbReference type="KEGG" id="mbd:MEBOL_005526"/>
<dbReference type="InterPro" id="IPR029787">
    <property type="entry name" value="Nucleotide_cyclase"/>
</dbReference>
<dbReference type="SMART" id="SM00267">
    <property type="entry name" value="GGDEF"/>
    <property type="match status" value="1"/>
</dbReference>
<dbReference type="PROSITE" id="PS50887">
    <property type="entry name" value="GGDEF"/>
    <property type="match status" value="1"/>
</dbReference>
<keyword evidence="6" id="KW-1185">Reference proteome</keyword>
<dbReference type="EMBL" id="CP022163">
    <property type="protein sequence ID" value="ATB32050.1"/>
    <property type="molecule type" value="Genomic_DNA"/>
</dbReference>
<dbReference type="PANTHER" id="PTHR45138">
    <property type="entry name" value="REGULATORY COMPONENTS OF SENSORY TRANSDUCTION SYSTEM"/>
    <property type="match status" value="1"/>
</dbReference>
<dbReference type="InterPro" id="IPR043128">
    <property type="entry name" value="Rev_trsase/Diguanyl_cyclase"/>
</dbReference>
<dbReference type="GO" id="GO:1902201">
    <property type="term" value="P:negative regulation of bacterial-type flagellum-dependent cell motility"/>
    <property type="evidence" value="ECO:0007669"/>
    <property type="project" value="TreeGrafter"/>
</dbReference>
<dbReference type="GO" id="GO:0043709">
    <property type="term" value="P:cell adhesion involved in single-species biofilm formation"/>
    <property type="evidence" value="ECO:0007669"/>
    <property type="project" value="TreeGrafter"/>
</dbReference>
<dbReference type="RefSeq" id="WP_095980297.1">
    <property type="nucleotide sequence ID" value="NZ_CP022163.1"/>
</dbReference>
<reference evidence="5 6" key="1">
    <citation type="submission" date="2017-06" db="EMBL/GenBank/DDBJ databases">
        <authorList>
            <person name="Kim H.J."/>
            <person name="Triplett B.A."/>
        </authorList>
    </citation>
    <scope>NUCLEOTIDE SEQUENCE [LARGE SCALE GENOMIC DNA]</scope>
    <source>
        <strain evidence="5 6">DSM 14713</strain>
    </source>
</reference>
<dbReference type="OrthoDB" id="5380809at2"/>
<dbReference type="PANTHER" id="PTHR45138:SF9">
    <property type="entry name" value="DIGUANYLATE CYCLASE DGCM-RELATED"/>
    <property type="match status" value="1"/>
</dbReference>
<dbReference type="InterPro" id="IPR050469">
    <property type="entry name" value="Diguanylate_Cyclase"/>
</dbReference>
<dbReference type="Proteomes" id="UP000217289">
    <property type="component" value="Chromosome"/>
</dbReference>
<gene>
    <name evidence="5" type="ORF">MEBOL_005526</name>
</gene>
<dbReference type="AlphaFoldDB" id="A0A250ILF9"/>
<proteinExistence type="predicted"/>
<dbReference type="Gene3D" id="3.30.70.270">
    <property type="match status" value="1"/>
</dbReference>
<dbReference type="SUPFAM" id="SSF55073">
    <property type="entry name" value="Nucleotide cyclase"/>
    <property type="match status" value="1"/>
</dbReference>
<dbReference type="EC" id="2.7.7.65" evidence="1"/>
<evidence type="ECO:0000256" key="3">
    <source>
        <dbReference type="SAM" id="MobiDB-lite"/>
    </source>
</evidence>